<sequence length="114" mass="13394">MKKIKLVFRENKHHFSLKDSGKNLIRCYRCFRCKDQMSNFISPAVSFVIHYIHIHMDRTPPHARVPVTITVTVPVGWTWDSTNGHDMAPPHTSGAYNIKGYLTSWMDMRQYIWT</sequence>
<keyword evidence="2" id="KW-1185">Reference proteome</keyword>
<evidence type="ECO:0000313" key="1">
    <source>
        <dbReference type="EMBL" id="GBL83512.1"/>
    </source>
</evidence>
<name>A0A4Y2ATZ6_ARAVE</name>
<gene>
    <name evidence="1" type="ORF">AVEN_196359_1</name>
</gene>
<comment type="caution">
    <text evidence="1">The sequence shown here is derived from an EMBL/GenBank/DDBJ whole genome shotgun (WGS) entry which is preliminary data.</text>
</comment>
<reference evidence="1 2" key="1">
    <citation type="journal article" date="2019" name="Sci. Rep.">
        <title>Orb-weaving spider Araneus ventricosus genome elucidates the spidroin gene catalogue.</title>
        <authorList>
            <person name="Kono N."/>
            <person name="Nakamura H."/>
            <person name="Ohtoshi R."/>
            <person name="Moran D.A.P."/>
            <person name="Shinohara A."/>
            <person name="Yoshida Y."/>
            <person name="Fujiwara M."/>
            <person name="Mori M."/>
            <person name="Tomita M."/>
            <person name="Arakawa K."/>
        </authorList>
    </citation>
    <scope>NUCLEOTIDE SEQUENCE [LARGE SCALE GENOMIC DNA]</scope>
</reference>
<organism evidence="1 2">
    <name type="scientific">Araneus ventricosus</name>
    <name type="common">Orbweaver spider</name>
    <name type="synonym">Epeira ventricosa</name>
    <dbReference type="NCBI Taxonomy" id="182803"/>
    <lineage>
        <taxon>Eukaryota</taxon>
        <taxon>Metazoa</taxon>
        <taxon>Ecdysozoa</taxon>
        <taxon>Arthropoda</taxon>
        <taxon>Chelicerata</taxon>
        <taxon>Arachnida</taxon>
        <taxon>Araneae</taxon>
        <taxon>Araneomorphae</taxon>
        <taxon>Entelegynae</taxon>
        <taxon>Araneoidea</taxon>
        <taxon>Araneidae</taxon>
        <taxon>Araneus</taxon>
    </lineage>
</organism>
<dbReference type="AlphaFoldDB" id="A0A4Y2ATZ6"/>
<dbReference type="EMBL" id="BGPR01000033">
    <property type="protein sequence ID" value="GBL83512.1"/>
    <property type="molecule type" value="Genomic_DNA"/>
</dbReference>
<protein>
    <submittedName>
        <fullName evidence="1">Uncharacterized protein</fullName>
    </submittedName>
</protein>
<accession>A0A4Y2ATZ6</accession>
<dbReference type="Proteomes" id="UP000499080">
    <property type="component" value="Unassembled WGS sequence"/>
</dbReference>
<proteinExistence type="predicted"/>
<evidence type="ECO:0000313" key="2">
    <source>
        <dbReference type="Proteomes" id="UP000499080"/>
    </source>
</evidence>